<evidence type="ECO:0000313" key="2">
    <source>
        <dbReference type="Proteomes" id="UP000195120"/>
    </source>
</evidence>
<proteinExistence type="predicted"/>
<comment type="caution">
    <text evidence="1">The sequence shown here is derived from an EMBL/GenBank/DDBJ whole genome shotgun (WGS) entry which is preliminary data.</text>
</comment>
<sequence>MNYRFITKLHNLSLNTVMENGTKINDFLKISNSSRNIDELFDNRMFRSYIGEINYNDIGDGVYIYAVGSIKDLLGEIRDDYNANNYLDILLRAAQDFVNSLWLIKDNSAFIRDGYLQMYHKGDIFGSNVVSNSLSLMPVTASCQMENIVFSREEIISAREIFNENPFDVKNLTKEQLQFPSKNPLTKTSGRIGRANYFTTIARDTKSLPIKILNYCTALECLFTSDNSEVTHKISERLARYLGTDLQQRKEFFQLVKDAYKIRSKAIHGQAIKDNKENMIRISVGLDNTLRNIFITYYSSEEKSKVFDIANNTDYEDWFTELILN</sequence>
<evidence type="ECO:0000313" key="1">
    <source>
        <dbReference type="EMBL" id="OUB45584.1"/>
    </source>
</evidence>
<dbReference type="Proteomes" id="UP000195120">
    <property type="component" value="Unassembled WGS sequence"/>
</dbReference>
<gene>
    <name evidence="1" type="ORF">BK741_21090</name>
</gene>
<name>A0A9X6LGM1_BACTU</name>
<reference evidence="1 2" key="1">
    <citation type="submission" date="2016-10" db="EMBL/GenBank/DDBJ databases">
        <title>Comparative genomics of Bacillus thuringiensis reveals a path to pathogens against multiple invertebrate hosts.</title>
        <authorList>
            <person name="Zheng J."/>
            <person name="Gao Q."/>
            <person name="Liu H."/>
            <person name="Peng D."/>
            <person name="Ruan L."/>
            <person name="Sun M."/>
        </authorList>
    </citation>
    <scope>NUCLEOTIDE SEQUENCE [LARGE SCALE GENOMIC DNA]</scope>
    <source>
        <strain evidence="1">BGSC 4BW1</strain>
    </source>
</reference>
<evidence type="ECO:0008006" key="3">
    <source>
        <dbReference type="Google" id="ProtNLM"/>
    </source>
</evidence>
<organism evidence="1 2">
    <name type="scientific">Bacillus thuringiensis serovar iberica</name>
    <dbReference type="NCBI Taxonomy" id="180866"/>
    <lineage>
        <taxon>Bacteria</taxon>
        <taxon>Bacillati</taxon>
        <taxon>Bacillota</taxon>
        <taxon>Bacilli</taxon>
        <taxon>Bacillales</taxon>
        <taxon>Bacillaceae</taxon>
        <taxon>Bacillus</taxon>
        <taxon>Bacillus cereus group</taxon>
    </lineage>
</organism>
<protein>
    <recommendedName>
        <fullName evidence="3">Apea-like HEPN domain-containing protein</fullName>
    </recommendedName>
</protein>
<dbReference type="EMBL" id="MOOP01000111">
    <property type="protein sequence ID" value="OUB45584.1"/>
    <property type="molecule type" value="Genomic_DNA"/>
</dbReference>
<dbReference type="AlphaFoldDB" id="A0A9X6LGM1"/>
<accession>A0A9X6LGM1</accession>
<dbReference type="RefSeq" id="WP_086401709.1">
    <property type="nucleotide sequence ID" value="NZ_MOOP01000111.1"/>
</dbReference>